<dbReference type="EMBL" id="CDMZ01002290">
    <property type="protein sequence ID" value="CEM41694.1"/>
    <property type="molecule type" value="Genomic_DNA"/>
</dbReference>
<dbReference type="PANTHER" id="PTHR13318">
    <property type="entry name" value="PARTNER OF PAIRED, ISOFORM B-RELATED"/>
    <property type="match status" value="1"/>
</dbReference>
<dbReference type="AlphaFoldDB" id="A0A0G4HD51"/>
<organism evidence="1">
    <name type="scientific">Chromera velia CCMP2878</name>
    <dbReference type="NCBI Taxonomy" id="1169474"/>
    <lineage>
        <taxon>Eukaryota</taxon>
        <taxon>Sar</taxon>
        <taxon>Alveolata</taxon>
        <taxon>Colpodellida</taxon>
        <taxon>Chromeraceae</taxon>
        <taxon>Chromera</taxon>
    </lineage>
</organism>
<dbReference type="Gene3D" id="3.80.10.10">
    <property type="entry name" value="Ribonuclease Inhibitor"/>
    <property type="match status" value="3"/>
</dbReference>
<dbReference type="PhylomeDB" id="A0A0G4HD51"/>
<dbReference type="SUPFAM" id="SSF52047">
    <property type="entry name" value="RNI-like"/>
    <property type="match status" value="2"/>
</dbReference>
<name>A0A0G4HD51_9ALVE</name>
<protein>
    <submittedName>
        <fullName evidence="1">Uncharacterized protein</fullName>
    </submittedName>
</protein>
<dbReference type="GO" id="GO:0019005">
    <property type="term" value="C:SCF ubiquitin ligase complex"/>
    <property type="evidence" value="ECO:0007669"/>
    <property type="project" value="TreeGrafter"/>
</dbReference>
<dbReference type="GO" id="GO:0031146">
    <property type="term" value="P:SCF-dependent proteasomal ubiquitin-dependent protein catabolic process"/>
    <property type="evidence" value="ECO:0007669"/>
    <property type="project" value="TreeGrafter"/>
</dbReference>
<evidence type="ECO:0000313" key="1">
    <source>
        <dbReference type="EMBL" id="CEM41694.1"/>
    </source>
</evidence>
<sequence length="664" mass="69466">MKSEGGEWNFSGLAALFSHQFPALQELDMSGNNLQGNSDSDSAAPMIAEAVGGGRLPSVRTLMLNDTEMREADITVVFTALTEESAPHFEVLRLPTLNTPGSQALASALDSGHLSELREMTLCACNSVASESEGLGVVMRSVANDKAPSLNTLKIAVRDSEEGEVDQILGALAERLREGRVGALADLDLEFRMGNEGIGPGPLIEFGRALGAGGCSSLRKLSLYWVEEGDEGVGALAEGLGSGSLVSLEELSLKVSYGAGEGSRALGEVLSKGKVSSLRKLLLDSDLGSGLQALAEGFGVGSLSPHLIVDLCLFPVIFEDDEGLTTAAVRAVAALIRERKVSGLRKVEVKDYDRVIEGEAAYDLGAALTGGGGRVGAPVVSLQSFEELEVGPAGFVSETGLSGLFRGIASGRGSLPSLHTISVPYLFPCDVSAARPLAECITKGKLPRLRNLCLSLVASTSLGQEGMHALSLALCSPHAKSLRSLTLRSEETGNDRKAVAAEVAQMSALSVSFSLGQLTALEELSLGGALFPESVSALCVGLGSGTLRSLRSLELPHVGLDDDEAASALSQALSAEKLPELRSLTLHKVTDAGFKKLTAEWVNSTPPPLEILDMSRSAVLDEGVLALVSLSQTGRLPFLRSVRVGNRVSRNVRATMKGVFPHSD</sequence>
<dbReference type="VEuPathDB" id="CryptoDB:Cvel_6329"/>
<dbReference type="PANTHER" id="PTHR13318:SF190">
    <property type="entry name" value="PARTNER OF PAIRED, ISOFORM B"/>
    <property type="match status" value="1"/>
</dbReference>
<proteinExistence type="predicted"/>
<reference evidence="1" key="1">
    <citation type="submission" date="2014-11" db="EMBL/GenBank/DDBJ databases">
        <authorList>
            <person name="Otto D Thomas"/>
            <person name="Naeem Raeece"/>
        </authorList>
    </citation>
    <scope>NUCLEOTIDE SEQUENCE</scope>
</reference>
<dbReference type="InterPro" id="IPR032675">
    <property type="entry name" value="LRR_dom_sf"/>
</dbReference>
<accession>A0A0G4HD51</accession>
<dbReference type="SMART" id="SM00368">
    <property type="entry name" value="LRR_RI"/>
    <property type="match status" value="6"/>
</dbReference>
<gene>
    <name evidence="1" type="ORF">Cvel_6329</name>
</gene>